<evidence type="ECO:0000313" key="1">
    <source>
        <dbReference type="EMBL" id="GBO06915.1"/>
    </source>
</evidence>
<dbReference type="AlphaFoldDB" id="A0A4Y2U1M8"/>
<reference evidence="1 2" key="1">
    <citation type="journal article" date="2019" name="Sci. Rep.">
        <title>Orb-weaving spider Araneus ventricosus genome elucidates the spidroin gene catalogue.</title>
        <authorList>
            <person name="Kono N."/>
            <person name="Nakamura H."/>
            <person name="Ohtoshi R."/>
            <person name="Moran D.A.P."/>
            <person name="Shinohara A."/>
            <person name="Yoshida Y."/>
            <person name="Fujiwara M."/>
            <person name="Mori M."/>
            <person name="Tomita M."/>
            <person name="Arakawa K."/>
        </authorList>
    </citation>
    <scope>NUCLEOTIDE SEQUENCE [LARGE SCALE GENOMIC DNA]</scope>
</reference>
<dbReference type="EMBL" id="BGPR01033099">
    <property type="protein sequence ID" value="GBO06915.1"/>
    <property type="molecule type" value="Genomic_DNA"/>
</dbReference>
<proteinExistence type="predicted"/>
<sequence>MCVTILLGVGGSCGKTIRNCCKKADYCFTEDKQIDNVENSKNGDVSNAEECVLCLQKILTQLDGKSGKMYGINVEEYLTANDDLMVSSGVTEKDMMSEITDEMENDDEENDDTDIPGNSPISSATYIIFKHFIHK</sequence>
<dbReference type="Proteomes" id="UP000499080">
    <property type="component" value="Unassembled WGS sequence"/>
</dbReference>
<evidence type="ECO:0000313" key="2">
    <source>
        <dbReference type="Proteomes" id="UP000499080"/>
    </source>
</evidence>
<organism evidence="1 2">
    <name type="scientific">Araneus ventricosus</name>
    <name type="common">Orbweaver spider</name>
    <name type="synonym">Epeira ventricosa</name>
    <dbReference type="NCBI Taxonomy" id="182803"/>
    <lineage>
        <taxon>Eukaryota</taxon>
        <taxon>Metazoa</taxon>
        <taxon>Ecdysozoa</taxon>
        <taxon>Arthropoda</taxon>
        <taxon>Chelicerata</taxon>
        <taxon>Arachnida</taxon>
        <taxon>Araneae</taxon>
        <taxon>Araneomorphae</taxon>
        <taxon>Entelegynae</taxon>
        <taxon>Araneoidea</taxon>
        <taxon>Araneidae</taxon>
        <taxon>Araneus</taxon>
    </lineage>
</organism>
<keyword evidence="2" id="KW-1185">Reference proteome</keyword>
<comment type="caution">
    <text evidence="1">The sequence shown here is derived from an EMBL/GenBank/DDBJ whole genome shotgun (WGS) entry which is preliminary data.</text>
</comment>
<protein>
    <submittedName>
        <fullName evidence="1">Uncharacterized protein</fullName>
    </submittedName>
</protein>
<gene>
    <name evidence="1" type="ORF">AVEN_15495_1</name>
</gene>
<accession>A0A4Y2U1M8</accession>
<name>A0A4Y2U1M8_ARAVE</name>